<keyword evidence="1" id="KW-1133">Transmembrane helix</keyword>
<keyword evidence="1" id="KW-0812">Transmembrane</keyword>
<sequence length="217" mass="23908">MNWKKTLFSIGIIVIILVGGLTMFNVANQKVVNQDYSLSKFTKVDIDIPTGDVVLKAGNKYHVSYSGLEKNVPKVEVKDSKLKISFKNQITHIRLFNFKQLNSKIVIEMPKEQLESLNVDNSNGNFSADYLAVKIGDIDLSNGNIDIKDLKTKDGISFDTSRGNIRVESSNATGYDLDTSLGKITISGKKHGDSFEKNSDSRNVLEADTSLGSISVN</sequence>
<evidence type="ECO:0000313" key="3">
    <source>
        <dbReference type="EMBL" id="QTD67369.1"/>
    </source>
</evidence>
<feature type="domain" description="DUF4097" evidence="2">
    <location>
        <begin position="42"/>
        <end position="191"/>
    </location>
</feature>
<reference evidence="3" key="1">
    <citation type="submission" date="2021-03" db="EMBL/GenBank/DDBJ databases">
        <title>Whole genome sequence of Lactobacillus gasseri HL75.</title>
        <authorList>
            <person name="Kim J.-M."/>
            <person name="Chung S.H."/>
            <person name="Kim J.-S."/>
        </authorList>
    </citation>
    <scope>NUCLEOTIDE SEQUENCE</scope>
    <source>
        <strain evidence="3">HL75</strain>
    </source>
</reference>
<gene>
    <name evidence="3" type="ORF">J3E67_001832</name>
</gene>
<dbReference type="AlphaFoldDB" id="A0A1V3Y193"/>
<evidence type="ECO:0000256" key="1">
    <source>
        <dbReference type="SAM" id="Phobius"/>
    </source>
</evidence>
<dbReference type="Proteomes" id="UP000663932">
    <property type="component" value="Chromosome"/>
</dbReference>
<protein>
    <submittedName>
        <fullName evidence="3">DUF4097 family beta strand repeat protein</fullName>
    </submittedName>
</protein>
<dbReference type="RefSeq" id="WP_077959234.1">
    <property type="nucleotide sequence ID" value="NZ_CABHMU010000006.1"/>
</dbReference>
<dbReference type="Gene3D" id="2.160.20.120">
    <property type="match status" value="1"/>
</dbReference>
<dbReference type="Pfam" id="PF13349">
    <property type="entry name" value="DUF4097"/>
    <property type="match status" value="1"/>
</dbReference>
<organism evidence="3 4">
    <name type="scientific">Lactobacillus gasseri</name>
    <dbReference type="NCBI Taxonomy" id="1596"/>
    <lineage>
        <taxon>Bacteria</taxon>
        <taxon>Bacillati</taxon>
        <taxon>Bacillota</taxon>
        <taxon>Bacilli</taxon>
        <taxon>Lactobacillales</taxon>
        <taxon>Lactobacillaceae</taxon>
        <taxon>Lactobacillus</taxon>
    </lineage>
</organism>
<accession>A0A1V3Y193</accession>
<feature type="transmembrane region" description="Helical" evidence="1">
    <location>
        <begin position="7"/>
        <end position="27"/>
    </location>
</feature>
<name>A0A1V3Y193_LACGS</name>
<keyword evidence="1" id="KW-0472">Membrane</keyword>
<proteinExistence type="predicted"/>
<evidence type="ECO:0000259" key="2">
    <source>
        <dbReference type="Pfam" id="PF13349"/>
    </source>
</evidence>
<dbReference type="EMBL" id="CP071801">
    <property type="protein sequence ID" value="QTD67369.1"/>
    <property type="molecule type" value="Genomic_DNA"/>
</dbReference>
<dbReference type="InterPro" id="IPR025164">
    <property type="entry name" value="Toastrack_DUF4097"/>
</dbReference>
<evidence type="ECO:0000313" key="4">
    <source>
        <dbReference type="Proteomes" id="UP000663932"/>
    </source>
</evidence>